<evidence type="ECO:0000313" key="11">
    <source>
        <dbReference type="Proteomes" id="UP001075354"/>
    </source>
</evidence>
<feature type="compositionally biased region" description="Low complexity" evidence="8">
    <location>
        <begin position="689"/>
        <end position="707"/>
    </location>
</feature>
<dbReference type="InterPro" id="IPR052192">
    <property type="entry name" value="Insect_Ionotropic_Sensory_Rcpt"/>
</dbReference>
<evidence type="ECO:0000256" key="1">
    <source>
        <dbReference type="ARBA" id="ARBA00004651"/>
    </source>
</evidence>
<dbReference type="GO" id="GO:0005886">
    <property type="term" value="C:plasma membrane"/>
    <property type="evidence" value="ECO:0007669"/>
    <property type="project" value="UniProtKB-SubCell"/>
</dbReference>
<feature type="region of interest" description="Disordered" evidence="8">
    <location>
        <begin position="688"/>
        <end position="707"/>
    </location>
</feature>
<feature type="transmembrane region" description="Helical" evidence="9">
    <location>
        <begin position="434"/>
        <end position="453"/>
    </location>
</feature>
<keyword evidence="5 9" id="KW-0472">Membrane</keyword>
<evidence type="ECO:0000256" key="2">
    <source>
        <dbReference type="ARBA" id="ARBA00022475"/>
    </source>
</evidence>
<evidence type="ECO:0000256" key="6">
    <source>
        <dbReference type="ARBA" id="ARBA00023170"/>
    </source>
</evidence>
<name>A0AAV7X7C0_9NEOP</name>
<organism evidence="10 11">
    <name type="scientific">Megalurothrips usitatus</name>
    <name type="common">bean blossom thrips</name>
    <dbReference type="NCBI Taxonomy" id="439358"/>
    <lineage>
        <taxon>Eukaryota</taxon>
        <taxon>Metazoa</taxon>
        <taxon>Ecdysozoa</taxon>
        <taxon>Arthropoda</taxon>
        <taxon>Hexapoda</taxon>
        <taxon>Insecta</taxon>
        <taxon>Pterygota</taxon>
        <taxon>Neoptera</taxon>
        <taxon>Paraneoptera</taxon>
        <taxon>Thysanoptera</taxon>
        <taxon>Terebrantia</taxon>
        <taxon>Thripoidea</taxon>
        <taxon>Thripidae</taxon>
        <taxon>Megalurothrips</taxon>
    </lineage>
</organism>
<evidence type="ECO:0000256" key="7">
    <source>
        <dbReference type="ARBA" id="ARBA00023180"/>
    </source>
</evidence>
<keyword evidence="6" id="KW-0675">Receptor</keyword>
<comment type="caution">
    <text evidence="10">The sequence shown here is derived from an EMBL/GenBank/DDBJ whole genome shotgun (WGS) entry which is preliminary data.</text>
</comment>
<dbReference type="AlphaFoldDB" id="A0AAV7X7C0"/>
<evidence type="ECO:0000256" key="9">
    <source>
        <dbReference type="SAM" id="Phobius"/>
    </source>
</evidence>
<protein>
    <submittedName>
        <fullName evidence="10">Uncharacterized protein</fullName>
    </submittedName>
</protein>
<keyword evidence="11" id="KW-1185">Reference proteome</keyword>
<dbReference type="SUPFAM" id="SSF53850">
    <property type="entry name" value="Periplasmic binding protein-like II"/>
    <property type="match status" value="1"/>
</dbReference>
<keyword evidence="2" id="KW-1003">Cell membrane</keyword>
<feature type="transmembrane region" description="Helical" evidence="9">
    <location>
        <begin position="399"/>
        <end position="422"/>
    </location>
</feature>
<feature type="transmembrane region" description="Helical" evidence="9">
    <location>
        <begin position="465"/>
        <end position="485"/>
    </location>
</feature>
<accession>A0AAV7X7C0</accession>
<reference evidence="10" key="1">
    <citation type="submission" date="2022-12" db="EMBL/GenBank/DDBJ databases">
        <title>Chromosome-level genome assembly of the bean flower thrips Megalurothrips usitatus.</title>
        <authorList>
            <person name="Ma L."/>
            <person name="Liu Q."/>
            <person name="Li H."/>
            <person name="Cai W."/>
        </authorList>
    </citation>
    <scope>NUCLEOTIDE SEQUENCE</scope>
    <source>
        <strain evidence="10">Cailab_2022a</strain>
    </source>
</reference>
<gene>
    <name evidence="10" type="ORF">ONE63_003838</name>
</gene>
<evidence type="ECO:0000256" key="4">
    <source>
        <dbReference type="ARBA" id="ARBA00022989"/>
    </source>
</evidence>
<dbReference type="PANTHER" id="PTHR42643">
    <property type="entry name" value="IONOTROPIC RECEPTOR 20A-RELATED"/>
    <property type="match status" value="1"/>
</dbReference>
<evidence type="ECO:0000256" key="8">
    <source>
        <dbReference type="SAM" id="MobiDB-lite"/>
    </source>
</evidence>
<evidence type="ECO:0000256" key="5">
    <source>
        <dbReference type="ARBA" id="ARBA00023136"/>
    </source>
</evidence>
<dbReference type="EMBL" id="JAPTSV010000014">
    <property type="protein sequence ID" value="KAJ1520743.1"/>
    <property type="molecule type" value="Genomic_DNA"/>
</dbReference>
<dbReference type="PANTHER" id="PTHR42643:SF30">
    <property type="entry name" value="IONOTROPIC RECEPTOR 40A-RELATED"/>
    <property type="match status" value="1"/>
</dbReference>
<keyword evidence="7" id="KW-0325">Glycoprotein</keyword>
<proteinExistence type="predicted"/>
<keyword evidence="4 9" id="KW-1133">Transmembrane helix</keyword>
<sequence length="707" mass="76174">MKSRRLRASRLYEIDGGSVMSAAAVRLGALAAAVVLALPAAACGNASRGGEVRVRLPGAGGWPPRAGLAAGLARFLLEFSRQHLLSPGGCLRVCVEKGAARKAPPAAESLLESLHRLVHVDGQLPAVAVCPGRAAWPVGRDDDAYVLAGSDVYVEEQVTGMAPADISGLARAKLLVLLLHPRRRGRDALGSLIGLLRSRTWNRVVVGALEAGSDALSLYAARYLLNGEACGAADLAAEPLGVVDVRGSGAVIRAALPVSPYVDLLLPRDFGGCTVRANLYVGTPDDRCGGAPGMLPLETRVVRDIFLEAGRQRHFRPVLTLDHDARESESPNGTFGGSLGALERGDFEVALAPYELTPTRARFLRPTVPFLVVPARVHVRCRSRRQHEPSHFTVVVDRLWVSGIIGMVGAAAVAVVLTRVVVEGVGGGRWRPRAVAGATLLAAWALLCEVAVSPRVFRTTRSAAWATRCVFAAWLMFSLNLNVAIKGLLSAEAATKAPQPRVTSLRSLLRYKPPFAVGYPSRLYTDVLLHALRVPADRMVLCEEHDDIMRCENRFNRYDNFAVVQATTLPTGIKCLKRCNYPLDGIVMRVSYVLFTRRRHPMADALDETILRLQSAGVIEHWVQADVALRARRRAGWSSRSSGGTASTGRRKRSRAPWDAFACLGYGHVVSALVCFGEVLRAHRHRGSRAQAAAADPAESAVSSRRR</sequence>
<comment type="subcellular location">
    <subcellularLocation>
        <location evidence="1">Cell membrane</location>
        <topology evidence="1">Multi-pass membrane protein</topology>
    </subcellularLocation>
</comment>
<dbReference type="Proteomes" id="UP001075354">
    <property type="component" value="Chromosome 14"/>
</dbReference>
<evidence type="ECO:0000313" key="10">
    <source>
        <dbReference type="EMBL" id="KAJ1520743.1"/>
    </source>
</evidence>
<evidence type="ECO:0000256" key="3">
    <source>
        <dbReference type="ARBA" id="ARBA00022692"/>
    </source>
</evidence>
<keyword evidence="3 9" id="KW-0812">Transmembrane</keyword>